<name>A0A344TPZ4_9BACT</name>
<dbReference type="Proteomes" id="UP000251993">
    <property type="component" value="Chromosome"/>
</dbReference>
<sequence>MTENGDSMRKKTTNYAKYSSIGMQMLGIIGLGTYAGVKLDEWQGNKIPGWTLALSLLSIAAALYNFIRQVKS</sequence>
<keyword evidence="1" id="KW-1133">Transmembrane helix</keyword>
<reference evidence="2 3" key="1">
    <citation type="submission" date="2018-07" db="EMBL/GenBank/DDBJ databases">
        <title>Genome sequencing of Runella.</title>
        <authorList>
            <person name="Baek M.-G."/>
            <person name="Yi H."/>
        </authorList>
    </citation>
    <scope>NUCLEOTIDE SEQUENCE [LARGE SCALE GENOMIC DNA]</scope>
    <source>
        <strain evidence="2 3">HYN0085</strain>
    </source>
</reference>
<protein>
    <recommendedName>
        <fullName evidence="4">F0F1-ATPase subunit Ca2+/Mg2+ transporter</fullName>
    </recommendedName>
</protein>
<proteinExistence type="predicted"/>
<evidence type="ECO:0000256" key="1">
    <source>
        <dbReference type="SAM" id="Phobius"/>
    </source>
</evidence>
<dbReference type="EMBL" id="CP030850">
    <property type="protein sequence ID" value="AXE20715.1"/>
    <property type="molecule type" value="Genomic_DNA"/>
</dbReference>
<keyword evidence="1" id="KW-0812">Transmembrane</keyword>
<gene>
    <name evidence="2" type="ORF">DR864_24755</name>
</gene>
<feature type="transmembrane region" description="Helical" evidence="1">
    <location>
        <begin position="21"/>
        <end position="37"/>
    </location>
</feature>
<dbReference type="Pfam" id="PF09527">
    <property type="entry name" value="ATPase_gene1"/>
    <property type="match status" value="1"/>
</dbReference>
<dbReference type="AlphaFoldDB" id="A0A344TPZ4"/>
<keyword evidence="3" id="KW-1185">Reference proteome</keyword>
<evidence type="ECO:0008006" key="4">
    <source>
        <dbReference type="Google" id="ProtNLM"/>
    </source>
</evidence>
<evidence type="ECO:0000313" key="3">
    <source>
        <dbReference type="Proteomes" id="UP000251993"/>
    </source>
</evidence>
<organism evidence="2 3">
    <name type="scientific">Runella rosea</name>
    <dbReference type="NCBI Taxonomy" id="2259595"/>
    <lineage>
        <taxon>Bacteria</taxon>
        <taxon>Pseudomonadati</taxon>
        <taxon>Bacteroidota</taxon>
        <taxon>Cytophagia</taxon>
        <taxon>Cytophagales</taxon>
        <taxon>Spirosomataceae</taxon>
        <taxon>Runella</taxon>
    </lineage>
</organism>
<keyword evidence="1" id="KW-0472">Membrane</keyword>
<feature type="transmembrane region" description="Helical" evidence="1">
    <location>
        <begin position="49"/>
        <end position="67"/>
    </location>
</feature>
<evidence type="ECO:0000313" key="2">
    <source>
        <dbReference type="EMBL" id="AXE20715.1"/>
    </source>
</evidence>
<dbReference type="InterPro" id="IPR032820">
    <property type="entry name" value="ATPase_put"/>
</dbReference>
<accession>A0A344TPZ4</accession>
<dbReference type="KEGG" id="run:DR864_24755"/>